<dbReference type="InterPro" id="IPR002925">
    <property type="entry name" value="Dienelactn_hydro"/>
</dbReference>
<dbReference type="PANTHER" id="PTHR48081">
    <property type="entry name" value="AB HYDROLASE SUPERFAMILY PROTEIN C4A8.06C"/>
    <property type="match status" value="1"/>
</dbReference>
<accession>A0ABV8SYC9</accession>
<feature type="compositionally biased region" description="Polar residues" evidence="2">
    <location>
        <begin position="42"/>
        <end position="55"/>
    </location>
</feature>
<keyword evidence="3" id="KW-0732">Signal</keyword>
<organism evidence="5 6">
    <name type="scientific">Steroidobacter flavus</name>
    <dbReference type="NCBI Taxonomy" id="1842136"/>
    <lineage>
        <taxon>Bacteria</taxon>
        <taxon>Pseudomonadati</taxon>
        <taxon>Pseudomonadota</taxon>
        <taxon>Gammaproteobacteria</taxon>
        <taxon>Steroidobacterales</taxon>
        <taxon>Steroidobacteraceae</taxon>
        <taxon>Steroidobacter</taxon>
    </lineage>
</organism>
<feature type="signal peptide" evidence="3">
    <location>
        <begin position="1"/>
        <end position="26"/>
    </location>
</feature>
<dbReference type="Gene3D" id="3.40.50.1820">
    <property type="entry name" value="alpha/beta hydrolase"/>
    <property type="match status" value="1"/>
</dbReference>
<evidence type="ECO:0000256" key="2">
    <source>
        <dbReference type="SAM" id="MobiDB-lite"/>
    </source>
</evidence>
<dbReference type="InterPro" id="IPR029058">
    <property type="entry name" value="AB_hydrolase_fold"/>
</dbReference>
<evidence type="ECO:0000313" key="6">
    <source>
        <dbReference type="Proteomes" id="UP001595904"/>
    </source>
</evidence>
<dbReference type="Proteomes" id="UP001595904">
    <property type="component" value="Unassembled WGS sequence"/>
</dbReference>
<reference evidence="6" key="1">
    <citation type="journal article" date="2019" name="Int. J. Syst. Evol. Microbiol.">
        <title>The Global Catalogue of Microorganisms (GCM) 10K type strain sequencing project: providing services to taxonomists for standard genome sequencing and annotation.</title>
        <authorList>
            <consortium name="The Broad Institute Genomics Platform"/>
            <consortium name="The Broad Institute Genome Sequencing Center for Infectious Disease"/>
            <person name="Wu L."/>
            <person name="Ma J."/>
        </authorList>
    </citation>
    <scope>NUCLEOTIDE SEQUENCE [LARGE SCALE GENOMIC DNA]</scope>
    <source>
        <strain evidence="6">CGMCC 1.10759</strain>
    </source>
</reference>
<dbReference type="RefSeq" id="WP_380601086.1">
    <property type="nucleotide sequence ID" value="NZ_JBHSDU010000014.1"/>
</dbReference>
<name>A0ABV8SYC9_9GAMM</name>
<feature type="chain" id="PRO_5047145989" evidence="3">
    <location>
        <begin position="27"/>
        <end position="314"/>
    </location>
</feature>
<dbReference type="GO" id="GO:0016787">
    <property type="term" value="F:hydrolase activity"/>
    <property type="evidence" value="ECO:0007669"/>
    <property type="project" value="UniProtKB-KW"/>
</dbReference>
<dbReference type="PANTHER" id="PTHR48081:SF6">
    <property type="entry name" value="PEPTIDASE S9 PROLYL OLIGOPEPTIDASE CATALYTIC DOMAIN-CONTAINING PROTEIN"/>
    <property type="match status" value="1"/>
</dbReference>
<gene>
    <name evidence="5" type="ORF">ACFPN2_23320</name>
</gene>
<feature type="domain" description="Dienelactone hydrolase" evidence="4">
    <location>
        <begin position="106"/>
        <end position="298"/>
    </location>
</feature>
<keyword evidence="1 5" id="KW-0378">Hydrolase</keyword>
<proteinExistence type="predicted"/>
<evidence type="ECO:0000256" key="3">
    <source>
        <dbReference type="SAM" id="SignalP"/>
    </source>
</evidence>
<feature type="region of interest" description="Disordered" evidence="2">
    <location>
        <begin position="38"/>
        <end position="57"/>
    </location>
</feature>
<keyword evidence="6" id="KW-1185">Reference proteome</keyword>
<evidence type="ECO:0000259" key="4">
    <source>
        <dbReference type="Pfam" id="PF01738"/>
    </source>
</evidence>
<protein>
    <submittedName>
        <fullName evidence="5">Alpha/beta hydrolase</fullName>
    </submittedName>
</protein>
<evidence type="ECO:0000256" key="1">
    <source>
        <dbReference type="ARBA" id="ARBA00022801"/>
    </source>
</evidence>
<evidence type="ECO:0000313" key="5">
    <source>
        <dbReference type="EMBL" id="MFC4312032.1"/>
    </source>
</evidence>
<dbReference type="Pfam" id="PF01738">
    <property type="entry name" value="DLH"/>
    <property type="match status" value="1"/>
</dbReference>
<dbReference type="SUPFAM" id="SSF53474">
    <property type="entry name" value="alpha/beta-Hydrolases"/>
    <property type="match status" value="1"/>
</dbReference>
<sequence length="314" mass="33182">MTRSGIATAVAVLALAISAHTTESSAAEEIVKLWPGKAPGTEQWSKPETTEQMQSPAGGRAIQIIKNVTEPTLTVVRPAAGRASGAGMIVLPGGAFGALAWDLEGTEVARWLAERGVTAFVLKYRIHDGDETMTAKITEIFAKTPPAERFDAAMKVFEPRKRIAAEDAMQAVRVIRSNGKKYGVSPDRLGMMGFSAGAITTMSAVLEGDAASRPNFAAPIYGAMSSSHSPSKDSPPLFIAVAADDDTVAASKSTAIFQAWQTAKLPVELHIYENGGHGFGLGKPKTASAKWTDAFEAWLTAHALISGERTSQAR</sequence>
<dbReference type="InterPro" id="IPR050300">
    <property type="entry name" value="GDXG_lipolytic_enzyme"/>
</dbReference>
<dbReference type="EMBL" id="JBHSDU010000014">
    <property type="protein sequence ID" value="MFC4312032.1"/>
    <property type="molecule type" value="Genomic_DNA"/>
</dbReference>
<comment type="caution">
    <text evidence="5">The sequence shown here is derived from an EMBL/GenBank/DDBJ whole genome shotgun (WGS) entry which is preliminary data.</text>
</comment>